<sequence length="482" mass="52927">MFPVTKALKEALLQHFIGLKLEIAYAIHKPFPFFESLRDKSLITEKMYMESMEACQNLVPVSRVVHNILTQLERTFDLSLLMALFSPINLREYPTLMKIRRSFERVGAAYEELGRATPVLTEVPDDPAEGSSKVRHPRQDHQRRPLPLPPPPPSSLPSAQRVSQPEACTQQSRRPSPAGPAVALPGIIQEEKIIPVANANSASKTNSGEDSQTLSSLPLGPVQVSERPEDEAVGFHPLQLPVTCGEAKGVLHKERMKRGPSEKCIQDEKGAWFTPGEFEVAGKWAKSKNWKRSVLCRGQSLGQLLEKGLLLCPSQDCATKQRQGESTEGGGSAGGASLVEPVHQARRIAREGTESSDRGCGPDPRQDRRSPPRDSIGHGGQGSSRDRVKGRGCLGGPQREPIPFPESRKGLDCPALPPGWKREEVIRKSGLSAGRSDVYYYSPSGVKFRSKVQLTRVLGSTVDLSNFDYRTGKMLPPKSQAK</sequence>
<dbReference type="RefSeq" id="XP_045152239.1">
    <property type="nucleotide sequence ID" value="XM_045296304.1"/>
</dbReference>
<dbReference type="Proteomes" id="UP000694863">
    <property type="component" value="Unplaced"/>
</dbReference>
<organism evidence="1 2">
    <name type="scientific">Echinops telfairi</name>
    <name type="common">Lesser hedgehog tenrec</name>
    <dbReference type="NCBI Taxonomy" id="9371"/>
    <lineage>
        <taxon>Eukaryota</taxon>
        <taxon>Metazoa</taxon>
        <taxon>Chordata</taxon>
        <taxon>Craniata</taxon>
        <taxon>Vertebrata</taxon>
        <taxon>Euteleostomi</taxon>
        <taxon>Mammalia</taxon>
        <taxon>Eutheria</taxon>
        <taxon>Afrotheria</taxon>
        <taxon>Tenrecidae</taxon>
        <taxon>Tenrecinae</taxon>
        <taxon>Echinops</taxon>
    </lineage>
</organism>
<reference evidence="2" key="1">
    <citation type="submission" date="2025-08" db="UniProtKB">
        <authorList>
            <consortium name="RefSeq"/>
        </authorList>
    </citation>
    <scope>IDENTIFICATION</scope>
</reference>
<keyword evidence="1" id="KW-1185">Reference proteome</keyword>
<accession>A0AC55DKG5</accession>
<name>A0AC55DKG5_ECHTE</name>
<evidence type="ECO:0000313" key="2">
    <source>
        <dbReference type="RefSeq" id="XP_045152239.1"/>
    </source>
</evidence>
<proteinExistence type="predicted"/>
<gene>
    <name evidence="2" type="primary">SP110</name>
</gene>
<protein>
    <submittedName>
        <fullName evidence="2">Sp110 nuclear body protein</fullName>
    </submittedName>
</protein>
<evidence type="ECO:0000313" key="1">
    <source>
        <dbReference type="Proteomes" id="UP000694863"/>
    </source>
</evidence>